<dbReference type="Proteomes" id="UP000000768">
    <property type="component" value="Chromosome 6"/>
</dbReference>
<feature type="compositionally biased region" description="Polar residues" evidence="1">
    <location>
        <begin position="7"/>
        <end position="16"/>
    </location>
</feature>
<feature type="compositionally biased region" description="Basic and acidic residues" evidence="1">
    <location>
        <begin position="62"/>
        <end position="75"/>
    </location>
</feature>
<keyword evidence="3" id="KW-1185">Reference proteome</keyword>
<reference evidence="3" key="2">
    <citation type="journal article" date="2018" name="Plant J.">
        <title>The Sorghum bicolor reference genome: improved assembly, gene annotations, a transcriptome atlas, and signatures of genome organization.</title>
        <authorList>
            <person name="McCormick R.F."/>
            <person name="Truong S.K."/>
            <person name="Sreedasyam A."/>
            <person name="Jenkins J."/>
            <person name="Shu S."/>
            <person name="Sims D."/>
            <person name="Kennedy M."/>
            <person name="Amirebrahimi M."/>
            <person name="Weers B.D."/>
            <person name="McKinley B."/>
            <person name="Mattison A."/>
            <person name="Morishige D.T."/>
            <person name="Grimwood J."/>
            <person name="Schmutz J."/>
            <person name="Mullet J.E."/>
        </authorList>
    </citation>
    <scope>NUCLEOTIDE SEQUENCE [LARGE SCALE GENOMIC DNA]</scope>
    <source>
        <strain evidence="3">cv. BTx623</strain>
    </source>
</reference>
<name>A0A1B6PKL5_SORBI</name>
<organism evidence="2 3">
    <name type="scientific">Sorghum bicolor</name>
    <name type="common">Sorghum</name>
    <name type="synonym">Sorghum vulgare</name>
    <dbReference type="NCBI Taxonomy" id="4558"/>
    <lineage>
        <taxon>Eukaryota</taxon>
        <taxon>Viridiplantae</taxon>
        <taxon>Streptophyta</taxon>
        <taxon>Embryophyta</taxon>
        <taxon>Tracheophyta</taxon>
        <taxon>Spermatophyta</taxon>
        <taxon>Magnoliopsida</taxon>
        <taxon>Liliopsida</taxon>
        <taxon>Poales</taxon>
        <taxon>Poaceae</taxon>
        <taxon>PACMAD clade</taxon>
        <taxon>Panicoideae</taxon>
        <taxon>Andropogonodae</taxon>
        <taxon>Andropogoneae</taxon>
        <taxon>Sorghinae</taxon>
        <taxon>Sorghum</taxon>
    </lineage>
</organism>
<reference evidence="2 3" key="1">
    <citation type="journal article" date="2009" name="Nature">
        <title>The Sorghum bicolor genome and the diversification of grasses.</title>
        <authorList>
            <person name="Paterson A.H."/>
            <person name="Bowers J.E."/>
            <person name="Bruggmann R."/>
            <person name="Dubchak I."/>
            <person name="Grimwood J."/>
            <person name="Gundlach H."/>
            <person name="Haberer G."/>
            <person name="Hellsten U."/>
            <person name="Mitros T."/>
            <person name="Poliakov A."/>
            <person name="Schmutz J."/>
            <person name="Spannagl M."/>
            <person name="Tang H."/>
            <person name="Wang X."/>
            <person name="Wicker T."/>
            <person name="Bharti A.K."/>
            <person name="Chapman J."/>
            <person name="Feltus F.A."/>
            <person name="Gowik U."/>
            <person name="Grigoriev I.V."/>
            <person name="Lyons E."/>
            <person name="Maher C.A."/>
            <person name="Martis M."/>
            <person name="Narechania A."/>
            <person name="Otillar R.P."/>
            <person name="Penning B.W."/>
            <person name="Salamov A.A."/>
            <person name="Wang Y."/>
            <person name="Zhang L."/>
            <person name="Carpita N.C."/>
            <person name="Freeling M."/>
            <person name="Gingle A.R."/>
            <person name="Hash C.T."/>
            <person name="Keller B."/>
            <person name="Klein P."/>
            <person name="Kresovich S."/>
            <person name="McCann M.C."/>
            <person name="Ming R."/>
            <person name="Peterson D.G."/>
            <person name="Mehboob-ur-Rahman"/>
            <person name="Ware D."/>
            <person name="Westhoff P."/>
            <person name="Mayer K.F."/>
            <person name="Messing J."/>
            <person name="Rokhsar D.S."/>
        </authorList>
    </citation>
    <scope>NUCLEOTIDE SEQUENCE [LARGE SCALE GENOMIC DNA]</scope>
    <source>
        <strain evidence="3">cv. BTx623</strain>
    </source>
</reference>
<feature type="region of interest" description="Disordered" evidence="1">
    <location>
        <begin position="55"/>
        <end position="75"/>
    </location>
</feature>
<evidence type="ECO:0000256" key="1">
    <source>
        <dbReference type="SAM" id="MobiDB-lite"/>
    </source>
</evidence>
<dbReference type="InParanoid" id="A0A1B6PKL5"/>
<evidence type="ECO:0000313" key="2">
    <source>
        <dbReference type="EMBL" id="KXG26209.1"/>
    </source>
</evidence>
<proteinExistence type="predicted"/>
<evidence type="ECO:0000313" key="3">
    <source>
        <dbReference type="Proteomes" id="UP000000768"/>
    </source>
</evidence>
<feature type="region of interest" description="Disordered" evidence="1">
    <location>
        <begin position="1"/>
        <end position="26"/>
    </location>
</feature>
<dbReference type="AlphaFoldDB" id="A0A1B6PKL5"/>
<accession>A0A1B6PKL5</accession>
<protein>
    <submittedName>
        <fullName evidence="2">Uncharacterized protein</fullName>
    </submittedName>
</protein>
<dbReference type="EMBL" id="CM000765">
    <property type="protein sequence ID" value="KXG26209.1"/>
    <property type="molecule type" value="Genomic_DNA"/>
</dbReference>
<sequence>MAVARTQFRSSIQASSPARRKAKGLHWNPVDTDEHGRPLFFFFYSVHACAVSSALGSGTDGVAHRRREDTTDALM</sequence>
<dbReference type="Gramene" id="KXG26209">
    <property type="protein sequence ID" value="KXG26209"/>
    <property type="gene ID" value="SORBI_3006G065500"/>
</dbReference>
<gene>
    <name evidence="2" type="ORF">SORBI_3006G065500</name>
</gene>